<gene>
    <name evidence="3" type="ORF">MERR_LOCUS32882</name>
</gene>
<dbReference type="Proteomes" id="UP000467841">
    <property type="component" value="Unassembled WGS sequence"/>
</dbReference>
<dbReference type="PANTHER" id="PTHR31111">
    <property type="entry name" value="BNAA05G37150D PROTEIN-RELATED"/>
    <property type="match status" value="1"/>
</dbReference>
<dbReference type="PANTHER" id="PTHR31111:SF130">
    <property type="entry name" value="F-BOX ASSOCIATED UBIQUITINATION EFFECTOR FAMILY PROTEIN"/>
    <property type="match status" value="1"/>
</dbReference>
<evidence type="ECO:0000259" key="2">
    <source>
        <dbReference type="Pfam" id="PF08268"/>
    </source>
</evidence>
<dbReference type="InterPro" id="IPR013187">
    <property type="entry name" value="F-box-assoc_dom_typ3"/>
</dbReference>
<protein>
    <recommendedName>
        <fullName evidence="2">F-box associated beta-propeller type 3 domain-containing protein</fullName>
    </recommendedName>
</protein>
<accession>A0A6D2K0A1</accession>
<feature type="domain" description="F-box associated beta-propeller type 3" evidence="2">
    <location>
        <begin position="1"/>
        <end position="89"/>
    </location>
</feature>
<keyword evidence="4" id="KW-1185">Reference proteome</keyword>
<feature type="region of interest" description="Disordered" evidence="1">
    <location>
        <begin position="120"/>
        <end position="141"/>
    </location>
</feature>
<dbReference type="EMBL" id="CACVBM020001328">
    <property type="protein sequence ID" value="CAA7045647.1"/>
    <property type="molecule type" value="Genomic_DNA"/>
</dbReference>
<name>A0A6D2K0A1_9BRAS</name>
<reference evidence="3" key="1">
    <citation type="submission" date="2020-01" db="EMBL/GenBank/DDBJ databases">
        <authorList>
            <person name="Mishra B."/>
        </authorList>
    </citation>
    <scope>NUCLEOTIDE SEQUENCE [LARGE SCALE GENOMIC DNA]</scope>
</reference>
<sequence>MILCVDVTAEEFKLIDAECLCDMYRVKLVNYTGRLCGISWGYDDWFGKTLELCMCVLEDVETQEWSKSVYSLGEKAPVCPWNDYVVGVTAADHVEDIDANDANQQLSRPVKEGLEIIRERPEPPKQQQKPQIQHTSSDLGKSDLYVKNKQPTILLQNKYELLAHDIE</sequence>
<evidence type="ECO:0000313" key="3">
    <source>
        <dbReference type="EMBL" id="CAA7045647.1"/>
    </source>
</evidence>
<proteinExistence type="predicted"/>
<organism evidence="3 4">
    <name type="scientific">Microthlaspi erraticum</name>
    <dbReference type="NCBI Taxonomy" id="1685480"/>
    <lineage>
        <taxon>Eukaryota</taxon>
        <taxon>Viridiplantae</taxon>
        <taxon>Streptophyta</taxon>
        <taxon>Embryophyta</taxon>
        <taxon>Tracheophyta</taxon>
        <taxon>Spermatophyta</taxon>
        <taxon>Magnoliopsida</taxon>
        <taxon>eudicotyledons</taxon>
        <taxon>Gunneridae</taxon>
        <taxon>Pentapetalae</taxon>
        <taxon>rosids</taxon>
        <taxon>malvids</taxon>
        <taxon>Brassicales</taxon>
        <taxon>Brassicaceae</taxon>
        <taxon>Coluteocarpeae</taxon>
        <taxon>Microthlaspi</taxon>
    </lineage>
</organism>
<comment type="caution">
    <text evidence="3">The sequence shown here is derived from an EMBL/GenBank/DDBJ whole genome shotgun (WGS) entry which is preliminary data.</text>
</comment>
<evidence type="ECO:0000256" key="1">
    <source>
        <dbReference type="SAM" id="MobiDB-lite"/>
    </source>
</evidence>
<dbReference type="AlphaFoldDB" id="A0A6D2K0A1"/>
<dbReference type="Pfam" id="PF08268">
    <property type="entry name" value="FBA_3"/>
    <property type="match status" value="1"/>
</dbReference>
<evidence type="ECO:0000313" key="4">
    <source>
        <dbReference type="Proteomes" id="UP000467841"/>
    </source>
</evidence>